<dbReference type="Proteomes" id="UP000789706">
    <property type="component" value="Unassembled WGS sequence"/>
</dbReference>
<organism evidence="1 2">
    <name type="scientific">Diversispora eburnea</name>
    <dbReference type="NCBI Taxonomy" id="1213867"/>
    <lineage>
        <taxon>Eukaryota</taxon>
        <taxon>Fungi</taxon>
        <taxon>Fungi incertae sedis</taxon>
        <taxon>Mucoromycota</taxon>
        <taxon>Glomeromycotina</taxon>
        <taxon>Glomeromycetes</taxon>
        <taxon>Diversisporales</taxon>
        <taxon>Diversisporaceae</taxon>
        <taxon>Diversispora</taxon>
    </lineage>
</organism>
<accession>A0A9N8WBK7</accession>
<dbReference type="EMBL" id="CAJVPK010000243">
    <property type="protein sequence ID" value="CAG8481741.1"/>
    <property type="molecule type" value="Genomic_DNA"/>
</dbReference>
<comment type="caution">
    <text evidence="1">The sequence shown here is derived from an EMBL/GenBank/DDBJ whole genome shotgun (WGS) entry which is preliminary data.</text>
</comment>
<name>A0A9N8WBK7_9GLOM</name>
<sequence length="73" mass="8391">MAHFEFKLSRLTKFEEVFILGDMGSDIGRPHFRDDDVDDLVKFDNDGFNMSLELSKESFEIDKTGLTILDTNS</sequence>
<proteinExistence type="predicted"/>
<protein>
    <submittedName>
        <fullName evidence="1">2637_t:CDS:1</fullName>
    </submittedName>
</protein>
<keyword evidence="2" id="KW-1185">Reference proteome</keyword>
<dbReference type="AlphaFoldDB" id="A0A9N8WBK7"/>
<evidence type="ECO:0000313" key="2">
    <source>
        <dbReference type="Proteomes" id="UP000789706"/>
    </source>
</evidence>
<reference evidence="1" key="1">
    <citation type="submission" date="2021-06" db="EMBL/GenBank/DDBJ databases">
        <authorList>
            <person name="Kallberg Y."/>
            <person name="Tangrot J."/>
            <person name="Rosling A."/>
        </authorList>
    </citation>
    <scope>NUCLEOTIDE SEQUENCE</scope>
    <source>
        <strain evidence="1">AZ414A</strain>
    </source>
</reference>
<evidence type="ECO:0000313" key="1">
    <source>
        <dbReference type="EMBL" id="CAG8481741.1"/>
    </source>
</evidence>
<gene>
    <name evidence="1" type="ORF">DEBURN_LOCUS3701</name>
</gene>